<dbReference type="SUPFAM" id="SSF51905">
    <property type="entry name" value="FAD/NAD(P)-binding domain"/>
    <property type="match status" value="1"/>
</dbReference>
<keyword evidence="2" id="KW-0614">Plasmid</keyword>
<reference evidence="2 3" key="2">
    <citation type="journal article" date="2022" name="Arch. Microbiol.">
        <title>Rhodococcus pseudokoreensis sp. nov. isolated from the rhizosphere of young M26 apple rootstocks.</title>
        <authorList>
            <person name="Kampfer P."/>
            <person name="Glaeser S.P."/>
            <person name="Blom J."/>
            <person name="Wolf J."/>
            <person name="Benning S."/>
            <person name="Schloter M."/>
            <person name="Neumann-Schaal M."/>
        </authorList>
    </citation>
    <scope>NUCLEOTIDE SEQUENCE [LARGE SCALE GENOMIC DNA]</scope>
    <source>
        <strain evidence="2 3">R79</strain>
    </source>
</reference>
<keyword evidence="2" id="KW-0560">Oxidoreductase</keyword>
<dbReference type="InterPro" id="IPR051704">
    <property type="entry name" value="FAD_aromatic-hydroxylase"/>
</dbReference>
<dbReference type="Gene3D" id="3.50.50.60">
    <property type="entry name" value="FAD/NAD(P)-binding domain"/>
    <property type="match status" value="1"/>
</dbReference>
<evidence type="ECO:0000259" key="1">
    <source>
        <dbReference type="Pfam" id="PF01494"/>
    </source>
</evidence>
<dbReference type="GO" id="GO:0004497">
    <property type="term" value="F:monooxygenase activity"/>
    <property type="evidence" value="ECO:0007669"/>
    <property type="project" value="UniProtKB-KW"/>
</dbReference>
<name>A0A974ZRG9_9NOCA</name>
<dbReference type="Pfam" id="PF01494">
    <property type="entry name" value="FAD_binding_3"/>
    <property type="match status" value="1"/>
</dbReference>
<dbReference type="Proteomes" id="UP000662986">
    <property type="component" value="Plasmid unnamed4"/>
</dbReference>
<keyword evidence="2" id="KW-0503">Monooxygenase</keyword>
<dbReference type="PRINTS" id="PR00420">
    <property type="entry name" value="RNGMNOXGNASE"/>
</dbReference>
<geneLocation type="plasmid" evidence="2 3">
    <name>unnamed4</name>
</geneLocation>
<organism evidence="2 3">
    <name type="scientific">Rhodococcus pseudokoreensis</name>
    <dbReference type="NCBI Taxonomy" id="2811421"/>
    <lineage>
        <taxon>Bacteria</taxon>
        <taxon>Bacillati</taxon>
        <taxon>Actinomycetota</taxon>
        <taxon>Actinomycetes</taxon>
        <taxon>Mycobacteriales</taxon>
        <taxon>Nocardiaceae</taxon>
        <taxon>Rhodococcus</taxon>
    </lineage>
</organism>
<evidence type="ECO:0000313" key="2">
    <source>
        <dbReference type="EMBL" id="QSE87656.1"/>
    </source>
</evidence>
<sequence>MPLKVIVSGAGVAGLSLAHWLARIGATPIVVERAPHVQTLGHYISLKGNGVEMVRRMGIFDACEARSAQLEEVRLYCAASGRLLRSEHTATLAKTLGGYILFRRADLQAALYDLSAEHTDIRFGVQIVEAHADTGHVEVTLSDGTTERADLLVGADGIHSAVRGLAFGPDFERPLGGYYITITQTLHHGLAPVVHSYLSTGRMVNLLPVTPDTASAVVYLGADVDAPPRNDAVAMRDYLLATCADFPDDVHNVLGSVGADDFVFSDAIAQIDMPRITRGRVALIGDAAHCPTFLSGMGSSLALQDAHMLAGSIARSPDDLDTSLARYEEVMAPIACRYRDSGVRAHAAFLTSSRVKARIRDLALRLTPERVFERGVRRFFDSERPLADLPST</sequence>
<accession>A0A974ZRG9</accession>
<dbReference type="InterPro" id="IPR036188">
    <property type="entry name" value="FAD/NAD-bd_sf"/>
</dbReference>
<dbReference type="PANTHER" id="PTHR46865">
    <property type="entry name" value="OXIDOREDUCTASE-RELATED"/>
    <property type="match status" value="1"/>
</dbReference>
<gene>
    <name evidence="2" type="ORF">JWS13_03110</name>
</gene>
<dbReference type="RefSeq" id="WP_206004434.1">
    <property type="nucleotide sequence ID" value="NZ_CP070615.1"/>
</dbReference>
<evidence type="ECO:0000313" key="3">
    <source>
        <dbReference type="Proteomes" id="UP000662986"/>
    </source>
</evidence>
<dbReference type="InterPro" id="IPR002938">
    <property type="entry name" value="FAD-bd"/>
</dbReference>
<proteinExistence type="predicted"/>
<dbReference type="EMBL" id="CP070615">
    <property type="protein sequence ID" value="QSE87656.1"/>
    <property type="molecule type" value="Genomic_DNA"/>
</dbReference>
<feature type="domain" description="FAD-binding" evidence="1">
    <location>
        <begin position="4"/>
        <end position="316"/>
    </location>
</feature>
<protein>
    <submittedName>
        <fullName evidence="2">FAD-dependent monooxygenase</fullName>
    </submittedName>
</protein>
<reference evidence="2 3" key="1">
    <citation type="journal article" date="2021" name="Microbiol. Resour. Announc.">
        <title>Complete Genome Sequences of Two Rhodococcus sp. Strains with Large and Linear Chromosomes, Isolated from Apple Rhizosphere.</title>
        <authorList>
            <person name="Benning S."/>
            <person name="Brugnone N."/>
            <person name="Siani R."/>
            <person name="Kublik S."/>
            <person name="Schloter M."/>
            <person name="Rad V."/>
        </authorList>
    </citation>
    <scope>NUCLEOTIDE SEQUENCE [LARGE SCALE GENOMIC DNA]</scope>
    <source>
        <strain evidence="2 3">R79</strain>
    </source>
</reference>
<keyword evidence="3" id="KW-1185">Reference proteome</keyword>